<protein>
    <recommendedName>
        <fullName evidence="1">diguanylate cyclase</fullName>
        <ecNumber evidence="1">2.7.7.65</ecNumber>
    </recommendedName>
</protein>
<evidence type="ECO:0000256" key="1">
    <source>
        <dbReference type="ARBA" id="ARBA00012528"/>
    </source>
</evidence>
<dbReference type="NCBIfam" id="TIGR00254">
    <property type="entry name" value="GGDEF"/>
    <property type="match status" value="1"/>
</dbReference>
<feature type="transmembrane region" description="Helical" evidence="3">
    <location>
        <begin position="12"/>
        <end position="29"/>
    </location>
</feature>
<gene>
    <name evidence="5" type="ORF">NC595_06470</name>
</gene>
<keyword evidence="3" id="KW-0812">Transmembrane</keyword>
<feature type="transmembrane region" description="Helical" evidence="3">
    <location>
        <begin position="95"/>
        <end position="113"/>
    </location>
</feature>
<evidence type="ECO:0000313" key="5">
    <source>
        <dbReference type="EMBL" id="MCP1373703.1"/>
    </source>
</evidence>
<dbReference type="PANTHER" id="PTHR45138">
    <property type="entry name" value="REGULATORY COMPONENTS OF SENSORY TRANSDUCTION SYSTEM"/>
    <property type="match status" value="1"/>
</dbReference>
<dbReference type="SUPFAM" id="SSF55073">
    <property type="entry name" value="Nucleotide cyclase"/>
    <property type="match status" value="1"/>
</dbReference>
<dbReference type="EMBL" id="JAMZEK010000001">
    <property type="protein sequence ID" value="MCP1373703.1"/>
    <property type="molecule type" value="Genomic_DNA"/>
</dbReference>
<dbReference type="InterPro" id="IPR050469">
    <property type="entry name" value="Diguanylate_Cyclase"/>
</dbReference>
<dbReference type="InterPro" id="IPR043128">
    <property type="entry name" value="Rev_trsase/Diguanyl_cyclase"/>
</dbReference>
<dbReference type="Proteomes" id="UP001204615">
    <property type="component" value="Unassembled WGS sequence"/>
</dbReference>
<dbReference type="EC" id="2.7.7.65" evidence="1"/>
<feature type="domain" description="GGDEF" evidence="4">
    <location>
        <begin position="253"/>
        <end position="384"/>
    </location>
</feature>
<dbReference type="RefSeq" id="WP_253565476.1">
    <property type="nucleotide sequence ID" value="NZ_JAMZEK010000001.1"/>
</dbReference>
<sequence length="384" mass="40335">MGPLDTDTLLSVYLALSGLTALFTLAGGWTTRKPGLWLWSGAFMASLLSQAIRPEITELWGVQASKPPGHLGGVLQALLVLAGMRAFLGLRISWLGIAAVFAAVAVFSFTLLATGQTLWWSLSVTQAVAGLAMARAAWLAWQARRSGGSGALGLMGAVLGAAALVALARAVSVLPIGMSTARLNVANEHWLMATLLLVVAEGFAMLVLVNSSLRDELAKLADFDPLTGLLNRRGLRSRLERIMQAPIPQHARPDMAVAVLDLDEFKGINDRFGHQVGDEVLAEVARRLHAGSGPGDLVARTGGEEFMLIWTAAGSQAGTVGEQIRALVAGSPVPSQVGDVGVTTSVGIATGPWQGNESFEGLVRRADHALYAAKRGGRNRVVQG</sequence>
<accession>A0ABT1F8J8</accession>
<reference evidence="5 6" key="1">
    <citation type="submission" date="2022-06" db="EMBL/GenBank/DDBJ databases">
        <title>Dyella sp. Sa strain:Sa Genome sequencing.</title>
        <authorList>
            <person name="Park S."/>
        </authorList>
    </citation>
    <scope>NUCLEOTIDE SEQUENCE [LARGE SCALE GENOMIC DNA]</scope>
    <source>
        <strain evidence="5 6">Sa</strain>
    </source>
</reference>
<dbReference type="InterPro" id="IPR029787">
    <property type="entry name" value="Nucleotide_cyclase"/>
</dbReference>
<comment type="catalytic activity">
    <reaction evidence="2">
        <text>2 GTP = 3',3'-c-di-GMP + 2 diphosphate</text>
        <dbReference type="Rhea" id="RHEA:24898"/>
        <dbReference type="ChEBI" id="CHEBI:33019"/>
        <dbReference type="ChEBI" id="CHEBI:37565"/>
        <dbReference type="ChEBI" id="CHEBI:58805"/>
        <dbReference type="EC" id="2.7.7.65"/>
    </reaction>
</comment>
<feature type="transmembrane region" description="Helical" evidence="3">
    <location>
        <begin position="119"/>
        <end position="138"/>
    </location>
</feature>
<keyword evidence="3" id="KW-0472">Membrane</keyword>
<evidence type="ECO:0000256" key="2">
    <source>
        <dbReference type="ARBA" id="ARBA00034247"/>
    </source>
</evidence>
<dbReference type="Gene3D" id="3.30.70.270">
    <property type="match status" value="1"/>
</dbReference>
<dbReference type="PANTHER" id="PTHR45138:SF9">
    <property type="entry name" value="DIGUANYLATE CYCLASE DGCM-RELATED"/>
    <property type="match status" value="1"/>
</dbReference>
<evidence type="ECO:0000313" key="6">
    <source>
        <dbReference type="Proteomes" id="UP001204615"/>
    </source>
</evidence>
<keyword evidence="6" id="KW-1185">Reference proteome</keyword>
<proteinExistence type="predicted"/>
<dbReference type="InterPro" id="IPR000160">
    <property type="entry name" value="GGDEF_dom"/>
</dbReference>
<dbReference type="SMART" id="SM00267">
    <property type="entry name" value="GGDEF"/>
    <property type="match status" value="1"/>
</dbReference>
<evidence type="ECO:0000256" key="3">
    <source>
        <dbReference type="SAM" id="Phobius"/>
    </source>
</evidence>
<keyword evidence="3" id="KW-1133">Transmembrane helix</keyword>
<comment type="caution">
    <text evidence="5">The sequence shown here is derived from an EMBL/GenBank/DDBJ whole genome shotgun (WGS) entry which is preliminary data.</text>
</comment>
<dbReference type="Pfam" id="PF00990">
    <property type="entry name" value="GGDEF"/>
    <property type="match status" value="1"/>
</dbReference>
<dbReference type="CDD" id="cd01949">
    <property type="entry name" value="GGDEF"/>
    <property type="match status" value="1"/>
</dbReference>
<feature type="transmembrane region" description="Helical" evidence="3">
    <location>
        <begin position="190"/>
        <end position="209"/>
    </location>
</feature>
<feature type="transmembrane region" description="Helical" evidence="3">
    <location>
        <begin position="150"/>
        <end position="170"/>
    </location>
</feature>
<dbReference type="PROSITE" id="PS50887">
    <property type="entry name" value="GGDEF"/>
    <property type="match status" value="1"/>
</dbReference>
<organism evidence="5 6">
    <name type="scientific">Dyella lutea</name>
    <dbReference type="NCBI Taxonomy" id="2950441"/>
    <lineage>
        <taxon>Bacteria</taxon>
        <taxon>Pseudomonadati</taxon>
        <taxon>Pseudomonadota</taxon>
        <taxon>Gammaproteobacteria</taxon>
        <taxon>Lysobacterales</taxon>
        <taxon>Rhodanobacteraceae</taxon>
        <taxon>Dyella</taxon>
    </lineage>
</organism>
<evidence type="ECO:0000259" key="4">
    <source>
        <dbReference type="PROSITE" id="PS50887"/>
    </source>
</evidence>
<name>A0ABT1F8J8_9GAMM</name>